<dbReference type="AlphaFoldDB" id="A0A915DZ03"/>
<dbReference type="GO" id="GO:0005634">
    <property type="term" value="C:nucleus"/>
    <property type="evidence" value="ECO:0007669"/>
    <property type="project" value="TreeGrafter"/>
</dbReference>
<evidence type="ECO:0000256" key="1">
    <source>
        <dbReference type="SAM" id="MobiDB-lite"/>
    </source>
</evidence>
<accession>A0A915DZ03</accession>
<dbReference type="PANTHER" id="PTHR15271">
    <property type="entry name" value="CHROMATIN ASSEMBLY FACTOR 1 SUBUNIT B"/>
    <property type="match status" value="1"/>
</dbReference>
<keyword evidence="2" id="KW-1185">Reference proteome</keyword>
<dbReference type="Proteomes" id="UP000887574">
    <property type="component" value="Unplaced"/>
</dbReference>
<dbReference type="PANTHER" id="PTHR15271:SF4">
    <property type="entry name" value="CHROMATIN ASSEMBLY FACTOR 1 SUBUNIT B"/>
    <property type="match status" value="1"/>
</dbReference>
<reference evidence="3" key="1">
    <citation type="submission" date="2022-11" db="UniProtKB">
        <authorList>
            <consortium name="WormBaseParasite"/>
        </authorList>
    </citation>
    <scope>IDENTIFICATION</scope>
</reference>
<feature type="region of interest" description="Disordered" evidence="1">
    <location>
        <begin position="127"/>
        <end position="207"/>
    </location>
</feature>
<proteinExistence type="predicted"/>
<evidence type="ECO:0000313" key="2">
    <source>
        <dbReference type="Proteomes" id="UP000887574"/>
    </source>
</evidence>
<protein>
    <submittedName>
        <fullName evidence="3">Uncharacterized protein</fullName>
    </submittedName>
</protein>
<feature type="compositionally biased region" description="Polar residues" evidence="1">
    <location>
        <begin position="173"/>
        <end position="185"/>
    </location>
</feature>
<dbReference type="GO" id="GO:0033186">
    <property type="term" value="C:CAF-1 complex"/>
    <property type="evidence" value="ECO:0007669"/>
    <property type="project" value="TreeGrafter"/>
</dbReference>
<feature type="compositionally biased region" description="Basic and acidic residues" evidence="1">
    <location>
        <begin position="148"/>
        <end position="161"/>
    </location>
</feature>
<name>A0A915DZ03_9BILA</name>
<dbReference type="WBParaSite" id="jg24681">
    <property type="protein sequence ID" value="jg24681"/>
    <property type="gene ID" value="jg24681"/>
</dbReference>
<organism evidence="2 3">
    <name type="scientific">Ditylenchus dipsaci</name>
    <dbReference type="NCBI Taxonomy" id="166011"/>
    <lineage>
        <taxon>Eukaryota</taxon>
        <taxon>Metazoa</taxon>
        <taxon>Ecdysozoa</taxon>
        <taxon>Nematoda</taxon>
        <taxon>Chromadorea</taxon>
        <taxon>Rhabditida</taxon>
        <taxon>Tylenchina</taxon>
        <taxon>Tylenchomorpha</taxon>
        <taxon>Sphaerularioidea</taxon>
        <taxon>Anguinidae</taxon>
        <taxon>Anguininae</taxon>
        <taxon>Ditylenchus</taxon>
    </lineage>
</organism>
<dbReference type="GO" id="GO:0006334">
    <property type="term" value="P:nucleosome assembly"/>
    <property type="evidence" value="ECO:0007669"/>
    <property type="project" value="TreeGrafter"/>
</dbReference>
<dbReference type="InterPro" id="IPR045145">
    <property type="entry name" value="PTHR15271"/>
</dbReference>
<sequence>MIMCIVFYLQAAHLEVGESNVYGTCIFKRANLDLCRPSAILVSKNPTFAVKCSPVCYELREDVKENFLGLPYRAVFAPFSYIDNVFCGDMTSLAWTPDGKVLVVSSLEGFNCFITIDTTELEGEREAKTEIIYPDSPKIAPVRKTPRSRKDPLSQVKKEATPTKPMETEAAAVQSNKESNGGTPNQKKKEGSKLTPTHSKKESKARLQLTLKRTKKCLRKNNSESSNVVQRRINQFW</sequence>
<dbReference type="GO" id="GO:0006335">
    <property type="term" value="P:DNA replication-dependent chromatin assembly"/>
    <property type="evidence" value="ECO:0007669"/>
    <property type="project" value="InterPro"/>
</dbReference>
<evidence type="ECO:0000313" key="3">
    <source>
        <dbReference type="WBParaSite" id="jg24681"/>
    </source>
</evidence>